<dbReference type="InterPro" id="IPR021721">
    <property type="entry name" value="Znf_CCCH-type_TRM13"/>
</dbReference>
<dbReference type="InterPro" id="IPR011010">
    <property type="entry name" value="DNA_brk_join_enz"/>
</dbReference>
<dbReference type="Pfam" id="PF11722">
    <property type="entry name" value="zf-TRM13_CCCH"/>
    <property type="match status" value="1"/>
</dbReference>
<evidence type="ECO:0000256" key="11">
    <source>
        <dbReference type="ARBA" id="ARBA00048635"/>
    </source>
</evidence>
<dbReference type="PROSITE" id="PS51800">
    <property type="entry name" value="ZF_CHHC_U11_48K"/>
    <property type="match status" value="1"/>
</dbReference>
<keyword evidence="5 13" id="KW-0819">tRNA processing</keyword>
<feature type="domain" description="AMMECR1" evidence="14">
    <location>
        <begin position="330"/>
        <end position="524"/>
    </location>
</feature>
<evidence type="ECO:0000256" key="8">
    <source>
        <dbReference type="ARBA" id="ARBA00022833"/>
    </source>
</evidence>
<comment type="catalytic activity">
    <reaction evidence="12 13">
        <text>adenosine(4) in tRNA(His) + S-adenosyl-L-methionine = 2'-O-methyladenosine(4) in tRNA(His) + S-adenosyl-L-homocysteine + H(+)</text>
        <dbReference type="Rhea" id="RHEA:43196"/>
        <dbReference type="Rhea" id="RHEA-COMP:10401"/>
        <dbReference type="Rhea" id="RHEA-COMP:10402"/>
        <dbReference type="ChEBI" id="CHEBI:15378"/>
        <dbReference type="ChEBI" id="CHEBI:57856"/>
        <dbReference type="ChEBI" id="CHEBI:59789"/>
        <dbReference type="ChEBI" id="CHEBI:74411"/>
        <dbReference type="ChEBI" id="CHEBI:74477"/>
        <dbReference type="EC" id="2.1.1.225"/>
    </reaction>
</comment>
<keyword evidence="7 13" id="KW-0863">Zinc-finger</keyword>
<accession>A0A8J6LDD8</accession>
<comment type="similarity">
    <text evidence="1 13">Belongs to the methyltransferase TRM13 family.</text>
</comment>
<organism evidence="16 17">
    <name type="scientific">Tenebrio molitor</name>
    <name type="common">Yellow mealworm beetle</name>
    <dbReference type="NCBI Taxonomy" id="7067"/>
    <lineage>
        <taxon>Eukaryota</taxon>
        <taxon>Metazoa</taxon>
        <taxon>Ecdysozoa</taxon>
        <taxon>Arthropoda</taxon>
        <taxon>Hexapoda</taxon>
        <taxon>Insecta</taxon>
        <taxon>Pterygota</taxon>
        <taxon>Neoptera</taxon>
        <taxon>Endopterygota</taxon>
        <taxon>Coleoptera</taxon>
        <taxon>Polyphaga</taxon>
        <taxon>Cucujiformia</taxon>
        <taxon>Tenebrionidae</taxon>
        <taxon>Tenebrio</taxon>
    </lineage>
</organism>
<dbReference type="PROSITE" id="PS51112">
    <property type="entry name" value="AMMECR1"/>
    <property type="match status" value="1"/>
</dbReference>
<evidence type="ECO:0000313" key="16">
    <source>
        <dbReference type="EMBL" id="KAH0808821.1"/>
    </source>
</evidence>
<dbReference type="GO" id="GO:0030488">
    <property type="term" value="P:tRNA methylation"/>
    <property type="evidence" value="ECO:0007669"/>
    <property type="project" value="InterPro"/>
</dbReference>
<evidence type="ECO:0000256" key="10">
    <source>
        <dbReference type="ARBA" id="ARBA00048165"/>
    </source>
</evidence>
<keyword evidence="3 13" id="KW-0808">Transferase</keyword>
<dbReference type="EC" id="2.1.1.225" evidence="13"/>
<dbReference type="FunFam" id="3.30.700.20:FF:000001">
    <property type="entry name" value="AMME syndrome candidate gene 1"/>
    <property type="match status" value="1"/>
</dbReference>
<proteinExistence type="inferred from homology"/>
<keyword evidence="2 13" id="KW-0489">Methyltransferase</keyword>
<dbReference type="InterPro" id="IPR036071">
    <property type="entry name" value="AMMECR1_dom_sf"/>
</dbReference>
<gene>
    <name evidence="16" type="ORF">GEV33_013970</name>
</gene>
<evidence type="ECO:0000256" key="5">
    <source>
        <dbReference type="ARBA" id="ARBA00022694"/>
    </source>
</evidence>
<dbReference type="InterPro" id="IPR029063">
    <property type="entry name" value="SAM-dependent_MTases_sf"/>
</dbReference>
<dbReference type="EMBL" id="JABDTM020028506">
    <property type="protein sequence ID" value="KAH0808821.1"/>
    <property type="molecule type" value="Genomic_DNA"/>
</dbReference>
<evidence type="ECO:0000256" key="2">
    <source>
        <dbReference type="ARBA" id="ARBA00022603"/>
    </source>
</evidence>
<evidence type="ECO:0000256" key="4">
    <source>
        <dbReference type="ARBA" id="ARBA00022691"/>
    </source>
</evidence>
<evidence type="ECO:0000256" key="12">
    <source>
        <dbReference type="ARBA" id="ARBA00049393"/>
    </source>
</evidence>
<dbReference type="GO" id="GO:0015074">
    <property type="term" value="P:DNA integration"/>
    <property type="evidence" value="ECO:0007669"/>
    <property type="project" value="InterPro"/>
</dbReference>
<comment type="caution">
    <text evidence="16">The sequence shown here is derived from an EMBL/GenBank/DDBJ whole genome shotgun (WGS) entry which is preliminary data.</text>
</comment>
<dbReference type="SUPFAM" id="SSF143447">
    <property type="entry name" value="AMMECR1-like"/>
    <property type="match status" value="1"/>
</dbReference>
<keyword evidence="6 13" id="KW-0479">Metal-binding</keyword>
<comment type="catalytic activity">
    <reaction evidence="10 13">
        <text>cytidine(4) in tRNA(Pro) + S-adenosyl-L-methionine = 2'-O-methylcytidine(4) in tRNA(Pro) + S-adenosyl-L-homocysteine + H(+)</text>
        <dbReference type="Rhea" id="RHEA:32767"/>
        <dbReference type="Rhea" id="RHEA-COMP:10397"/>
        <dbReference type="Rhea" id="RHEA-COMP:10398"/>
        <dbReference type="ChEBI" id="CHEBI:15378"/>
        <dbReference type="ChEBI" id="CHEBI:57856"/>
        <dbReference type="ChEBI" id="CHEBI:59789"/>
        <dbReference type="ChEBI" id="CHEBI:74495"/>
        <dbReference type="ChEBI" id="CHEBI:82748"/>
        <dbReference type="EC" id="2.1.1.225"/>
    </reaction>
</comment>
<dbReference type="InterPro" id="IPR023473">
    <property type="entry name" value="AMMECR1"/>
</dbReference>
<keyword evidence="9" id="KW-0233">DNA recombination</keyword>
<dbReference type="Gene3D" id="1.10.443.10">
    <property type="entry name" value="Intergrase catalytic core"/>
    <property type="match status" value="1"/>
</dbReference>
<dbReference type="GO" id="GO:0106050">
    <property type="term" value="F:tRNA 2'-O-methyltransferase activity"/>
    <property type="evidence" value="ECO:0007669"/>
    <property type="project" value="UniProtKB-UniRule"/>
</dbReference>
<dbReference type="InterPro" id="IPR013762">
    <property type="entry name" value="Integrase-like_cat_sf"/>
</dbReference>
<dbReference type="InterPro" id="IPR007871">
    <property type="entry name" value="Methyltransferase_TRM13"/>
</dbReference>
<dbReference type="PANTHER" id="PTHR12998">
    <property type="entry name" value="TRNA:M(4)X MODIFICATION ENZYME TRM13 HOMOLOG"/>
    <property type="match status" value="1"/>
</dbReference>
<dbReference type="InterPro" id="IPR027485">
    <property type="entry name" value="AMMECR1_N"/>
</dbReference>
<evidence type="ECO:0000313" key="17">
    <source>
        <dbReference type="Proteomes" id="UP000719412"/>
    </source>
</evidence>
<comment type="function">
    <text evidence="13">tRNA methylase which 2'-O-methylates cytidine(4) in tRNA(Pro) and tRNA(Gly)(GCC), and adenosine(4) in tRNA(His).</text>
</comment>
<dbReference type="InterPro" id="IPR022776">
    <property type="entry name" value="TRM13/UPF0224_CHHC_Znf_dom"/>
</dbReference>
<dbReference type="NCBIfam" id="TIGR00296">
    <property type="entry name" value="TIGR00296 family protein"/>
    <property type="match status" value="1"/>
</dbReference>
<name>A0A8J6LDD8_TENMO</name>
<evidence type="ECO:0000256" key="1">
    <source>
        <dbReference type="ARBA" id="ARBA00005265"/>
    </source>
</evidence>
<feature type="domain" description="CHHC U11-48K-type" evidence="15">
    <location>
        <begin position="659"/>
        <end position="686"/>
    </location>
</feature>
<dbReference type="Proteomes" id="UP000719412">
    <property type="component" value="Unassembled WGS sequence"/>
</dbReference>
<keyword evidence="17" id="KW-1185">Reference proteome</keyword>
<evidence type="ECO:0000256" key="7">
    <source>
        <dbReference type="ARBA" id="ARBA00022771"/>
    </source>
</evidence>
<dbReference type="PANTHER" id="PTHR12998:SF0">
    <property type="entry name" value="TRNA:M(4)X MODIFICATION ENZYME TRM13 HOMOLOG"/>
    <property type="match status" value="1"/>
</dbReference>
<keyword evidence="4 13" id="KW-0949">S-adenosyl-L-methionine</keyword>
<dbReference type="AlphaFoldDB" id="A0A8J6LDD8"/>
<reference evidence="16" key="2">
    <citation type="submission" date="2021-08" db="EMBL/GenBank/DDBJ databases">
        <authorList>
            <person name="Eriksson T."/>
        </authorList>
    </citation>
    <scope>NUCLEOTIDE SEQUENCE</scope>
    <source>
        <strain evidence="16">Stoneville</strain>
        <tissue evidence="16">Whole head</tissue>
    </source>
</reference>
<evidence type="ECO:0000259" key="14">
    <source>
        <dbReference type="PROSITE" id="PS51112"/>
    </source>
</evidence>
<comment type="catalytic activity">
    <reaction evidence="11 13">
        <text>cytidine(4) in tRNA(Gly)(GCC) + S-adenosyl-L-methionine = 2'-O-methylcytidine(4) in tRNA(Gly)(GCC) + S-adenosyl-L-homocysteine + H(+)</text>
        <dbReference type="Rhea" id="RHEA:43192"/>
        <dbReference type="Rhea" id="RHEA-COMP:10399"/>
        <dbReference type="Rhea" id="RHEA-COMP:10400"/>
        <dbReference type="ChEBI" id="CHEBI:15378"/>
        <dbReference type="ChEBI" id="CHEBI:57856"/>
        <dbReference type="ChEBI" id="CHEBI:59789"/>
        <dbReference type="ChEBI" id="CHEBI:74495"/>
        <dbReference type="ChEBI" id="CHEBI:82748"/>
        <dbReference type="EC" id="2.1.1.225"/>
    </reaction>
</comment>
<dbReference type="GO" id="GO:0003677">
    <property type="term" value="F:DNA binding"/>
    <property type="evidence" value="ECO:0007669"/>
    <property type="project" value="InterPro"/>
</dbReference>
<dbReference type="InterPro" id="IPR039044">
    <property type="entry name" value="Trm13"/>
</dbReference>
<evidence type="ECO:0000259" key="15">
    <source>
        <dbReference type="PROSITE" id="PS51800"/>
    </source>
</evidence>
<dbReference type="Pfam" id="PF05206">
    <property type="entry name" value="TRM13"/>
    <property type="match status" value="1"/>
</dbReference>
<evidence type="ECO:0000256" key="9">
    <source>
        <dbReference type="ARBA" id="ARBA00023172"/>
    </source>
</evidence>
<evidence type="ECO:0000256" key="3">
    <source>
        <dbReference type="ARBA" id="ARBA00022679"/>
    </source>
</evidence>
<dbReference type="Pfam" id="PF05253">
    <property type="entry name" value="zf-U11-48K"/>
    <property type="match status" value="1"/>
</dbReference>
<sequence>MFRVLDVFHEGVRKLSFHRYPVLDMFAFEICPTRNVAGFYTCGGSFVNGTPLCLLPPTHCRPSDVLLSFRSDAGTSARIWNTCIQTLIKRRHPNMNYAFDWVMPELDPDKYTGHSFRRTSATLLANAGADLAVLKRHGAWKSSSVAEKYIEDSLESKNKIARMILNGETFVEVLQQQKKEHELGTVMHFFSGYHDYYLVCEHDTVLLVVASNEYANYSTISICKKNRQTMDLVKTQETIIEAQKRDSKNHDIEKRFCDISWRATDGGATYRLRRVPVSELMDLSDVTRCGTRSGSEKARWRRPCPCPAAIWLSQLIPSCNGTSVVPNGISNGTGMVALPEMCFFCFDVLYCHLYNLAPPKTPTFSNDAYPLFVTWKIGKDKRLRGCIGTFNAMNLQSGLREYAVTSAFKDSRFSPVTREEFPKLSVSVSILRHFEDGDDYLDWEVGVHGIRIEFINEKGNKRTATYLPEVASEQGWDQLQTIDSLLRKGGYKAVISNEVRRSIKLTRYQSEKITQIMWGRPPMAPPHNNSASTYPHTVPPPCRPPALVMVQPTFSLPPYGPGLQPPYMLQPMPAPTPLWWDHFPGPSYQQEYPVLSPESHLNGYHQPSPFRKRKHFVMRKKRYCRMTVKSGEEYCGEHQLPHASSGNKESGAVSDQKIRIVCPLDPKHTCYAHNLKKHLKICNARPGIVLPYIEKGVNSGESADVSDLDSHKLLSTFPAIDMTEVISKINKIYEDLLDGKVTNCFSTHKVVEEEMSKSEYGDKSKKHLKQASAILGLLREYSLLNPNTCYIEFGAGRGQLSYWLAQAMEPSAESSFVLVERSSPKHKRDNKLDKSDDKVQRVRADIADLVLDKMETVSKRGSIVGVTKHLCGDATDLAIRCLTNVSHHETKVAGCIMTFCCHHRCRWTPYTGKDFFAEVGLTRNDFDMMCGMTSWATCGTGFSRERKDPNTNKFQNDRDKEIGLDRSQKEEVGKRCKAVLNWGRLRFMEKLGFKCNLHYYVEAGVSLENVCIVARKDEIKNSI</sequence>
<evidence type="ECO:0000256" key="13">
    <source>
        <dbReference type="RuleBase" id="RU367103"/>
    </source>
</evidence>
<dbReference type="SUPFAM" id="SSF53335">
    <property type="entry name" value="S-adenosyl-L-methionine-dependent methyltransferases"/>
    <property type="match status" value="1"/>
</dbReference>
<dbReference type="InterPro" id="IPR002733">
    <property type="entry name" value="AMMECR1_domain"/>
</dbReference>
<dbReference type="SUPFAM" id="SSF56349">
    <property type="entry name" value="DNA breaking-rejoining enzymes"/>
    <property type="match status" value="1"/>
</dbReference>
<evidence type="ECO:0000256" key="6">
    <source>
        <dbReference type="ARBA" id="ARBA00022723"/>
    </source>
</evidence>
<keyword evidence="8 13" id="KW-0862">Zinc</keyword>
<reference evidence="16" key="1">
    <citation type="journal article" date="2020" name="J Insects Food Feed">
        <title>The yellow mealworm (Tenebrio molitor) genome: a resource for the emerging insects as food and feed industry.</title>
        <authorList>
            <person name="Eriksson T."/>
            <person name="Andere A."/>
            <person name="Kelstrup H."/>
            <person name="Emery V."/>
            <person name="Picard C."/>
        </authorList>
    </citation>
    <scope>NUCLEOTIDE SEQUENCE</scope>
    <source>
        <strain evidence="16">Stoneville</strain>
        <tissue evidence="16">Whole head</tissue>
    </source>
</reference>
<dbReference type="GO" id="GO:0008270">
    <property type="term" value="F:zinc ion binding"/>
    <property type="evidence" value="ECO:0007669"/>
    <property type="project" value="UniProtKB-KW"/>
</dbReference>
<dbReference type="Pfam" id="PF01871">
    <property type="entry name" value="AMMECR1"/>
    <property type="match status" value="1"/>
</dbReference>
<dbReference type="Gene3D" id="3.30.700.20">
    <property type="entry name" value="Hypothetical protein ph0010, domain 1"/>
    <property type="match status" value="1"/>
</dbReference>
<protein>
    <recommendedName>
        <fullName evidence="13">tRNA:m(4)X modification enzyme TRM13</fullName>
        <ecNumber evidence="13">2.1.1.225</ecNumber>
    </recommendedName>
</protein>
<dbReference type="GO" id="GO:0006310">
    <property type="term" value="P:DNA recombination"/>
    <property type="evidence" value="ECO:0007669"/>
    <property type="project" value="UniProtKB-KW"/>
</dbReference>